<evidence type="ECO:0000259" key="6">
    <source>
        <dbReference type="PROSITE" id="PS50850"/>
    </source>
</evidence>
<feature type="transmembrane region" description="Helical" evidence="5">
    <location>
        <begin position="308"/>
        <end position="325"/>
    </location>
</feature>
<feature type="transmembrane region" description="Helical" evidence="5">
    <location>
        <begin position="159"/>
        <end position="178"/>
    </location>
</feature>
<proteinExistence type="predicted"/>
<comment type="subcellular location">
    <subcellularLocation>
        <location evidence="1">Cell membrane</location>
        <topology evidence="1">Multi-pass membrane protein</topology>
    </subcellularLocation>
</comment>
<dbReference type="InterPro" id="IPR036259">
    <property type="entry name" value="MFS_trans_sf"/>
</dbReference>
<keyword evidence="8" id="KW-1185">Reference proteome</keyword>
<keyword evidence="4 5" id="KW-0472">Membrane</keyword>
<evidence type="ECO:0000256" key="5">
    <source>
        <dbReference type="SAM" id="Phobius"/>
    </source>
</evidence>
<dbReference type="PROSITE" id="PS00216">
    <property type="entry name" value="SUGAR_TRANSPORT_1"/>
    <property type="match status" value="1"/>
</dbReference>
<evidence type="ECO:0000256" key="2">
    <source>
        <dbReference type="ARBA" id="ARBA00022692"/>
    </source>
</evidence>
<dbReference type="PANTHER" id="PTHR23528:SF1">
    <property type="entry name" value="MAJOR FACILITATOR SUPERFAMILY (MFS) PROFILE DOMAIN-CONTAINING PROTEIN"/>
    <property type="match status" value="1"/>
</dbReference>
<evidence type="ECO:0000313" key="7">
    <source>
        <dbReference type="EMBL" id="MFH8253063.1"/>
    </source>
</evidence>
<feature type="transmembrane region" description="Helical" evidence="5">
    <location>
        <begin position="185"/>
        <end position="206"/>
    </location>
</feature>
<feature type="transmembrane region" description="Helical" evidence="5">
    <location>
        <begin position="26"/>
        <end position="51"/>
    </location>
</feature>
<feature type="transmembrane region" description="Helical" evidence="5">
    <location>
        <begin position="101"/>
        <end position="119"/>
    </location>
</feature>
<dbReference type="PROSITE" id="PS50850">
    <property type="entry name" value="MFS"/>
    <property type="match status" value="1"/>
</dbReference>
<comment type="caution">
    <text evidence="7">The sequence shown here is derived from an EMBL/GenBank/DDBJ whole genome shotgun (WGS) entry which is preliminary data.</text>
</comment>
<dbReference type="InterPro" id="IPR011701">
    <property type="entry name" value="MFS"/>
</dbReference>
<dbReference type="EMBL" id="JBIQWL010000015">
    <property type="protein sequence ID" value="MFH8253063.1"/>
    <property type="molecule type" value="Genomic_DNA"/>
</dbReference>
<organism evidence="7 8">
    <name type="scientific">Microbacterium alkaliflavum</name>
    <dbReference type="NCBI Taxonomy" id="3248839"/>
    <lineage>
        <taxon>Bacteria</taxon>
        <taxon>Bacillati</taxon>
        <taxon>Actinomycetota</taxon>
        <taxon>Actinomycetes</taxon>
        <taxon>Micrococcales</taxon>
        <taxon>Microbacteriaceae</taxon>
        <taxon>Microbacterium</taxon>
    </lineage>
</organism>
<dbReference type="Pfam" id="PF07690">
    <property type="entry name" value="MFS_1"/>
    <property type="match status" value="1"/>
</dbReference>
<feature type="transmembrane region" description="Helical" evidence="5">
    <location>
        <begin position="332"/>
        <end position="350"/>
    </location>
</feature>
<protein>
    <submittedName>
        <fullName evidence="7">MFS transporter</fullName>
    </submittedName>
</protein>
<accession>A0ABW7QFZ9</accession>
<feature type="transmembrane region" description="Helical" evidence="5">
    <location>
        <begin position="240"/>
        <end position="262"/>
    </location>
</feature>
<feature type="transmembrane region" description="Helical" evidence="5">
    <location>
        <begin position="274"/>
        <end position="296"/>
    </location>
</feature>
<evidence type="ECO:0000256" key="1">
    <source>
        <dbReference type="ARBA" id="ARBA00004651"/>
    </source>
</evidence>
<keyword evidence="3 5" id="KW-1133">Transmembrane helix</keyword>
<dbReference type="PANTHER" id="PTHR23528">
    <property type="match status" value="1"/>
</dbReference>
<dbReference type="SUPFAM" id="SSF103473">
    <property type="entry name" value="MFS general substrate transporter"/>
    <property type="match status" value="1"/>
</dbReference>
<dbReference type="RefSeq" id="WP_397558489.1">
    <property type="nucleotide sequence ID" value="NZ_JBIQWL010000015.1"/>
</dbReference>
<feature type="domain" description="Major facilitator superfamily (MFS) profile" evidence="6">
    <location>
        <begin position="237"/>
        <end position="426"/>
    </location>
</feature>
<evidence type="ECO:0000313" key="8">
    <source>
        <dbReference type="Proteomes" id="UP001610861"/>
    </source>
</evidence>
<evidence type="ECO:0000256" key="4">
    <source>
        <dbReference type="ARBA" id="ARBA00023136"/>
    </source>
</evidence>
<name>A0ABW7QFZ9_9MICO</name>
<dbReference type="InterPro" id="IPR005829">
    <property type="entry name" value="Sugar_transporter_CS"/>
</dbReference>
<evidence type="ECO:0000256" key="3">
    <source>
        <dbReference type="ARBA" id="ARBA00022989"/>
    </source>
</evidence>
<feature type="transmembrane region" description="Helical" evidence="5">
    <location>
        <begin position="401"/>
        <end position="422"/>
    </location>
</feature>
<reference evidence="7 8" key="1">
    <citation type="submission" date="2024-09" db="EMBL/GenBank/DDBJ databases">
        <authorList>
            <person name="Pan X."/>
        </authorList>
    </citation>
    <scope>NUCLEOTIDE SEQUENCE [LARGE SCALE GENOMIC DNA]</scope>
    <source>
        <strain evidence="7 8">B2969</strain>
    </source>
</reference>
<keyword evidence="2 5" id="KW-0812">Transmembrane</keyword>
<gene>
    <name evidence="7" type="ORF">ACH3VR_22035</name>
</gene>
<dbReference type="InterPro" id="IPR020846">
    <property type="entry name" value="MFS_dom"/>
</dbReference>
<sequence>MSDSSASRLSAPPTATVPATAARPGYIVMLLITWFCFYAALLGPAIVGVGVKVLTIVPESEKASALAWISGFGALAAAIANPVFGRISDRTTSRWGRRRPWIVAGMSGLVVGFICFALAPNVPTAVVAWAFCQFCANAALSPLTASVADQVPSFQRGQVTASLGIALNLGIMASTWVAKIFVDQLIILFVAPSLIALGVIIAYAFVLPDRVLPERPPREGFKAVLKTFWVNPRTYPDYAFAWWSKFMIVLATNLFTTFRLFFIKDKIGLSVEEAAGTVALGVLIYTLVLMPSAWIAGKLSDKVGRRKPFVITSGIIFGIGTALLMTAHTVEIFYVVEAILGLAYGVYVGVDLALVMDVLPDPENPGKDLGVFNIANAVPQSAGPLVGALLLSVGSAVSQNYTLLLIVAGIMGVIGGLVLIPIKKVR</sequence>
<dbReference type="Proteomes" id="UP001610861">
    <property type="component" value="Unassembled WGS sequence"/>
</dbReference>
<feature type="transmembrane region" description="Helical" evidence="5">
    <location>
        <begin position="63"/>
        <end position="81"/>
    </location>
</feature>
<dbReference type="Gene3D" id="1.20.1250.20">
    <property type="entry name" value="MFS general substrate transporter like domains"/>
    <property type="match status" value="2"/>
</dbReference>